<dbReference type="AlphaFoldDB" id="A0A419EW15"/>
<gene>
    <name evidence="2" type="ORF">C4532_12100</name>
</gene>
<dbReference type="Proteomes" id="UP000285961">
    <property type="component" value="Unassembled WGS sequence"/>
</dbReference>
<dbReference type="InterPro" id="IPR052022">
    <property type="entry name" value="26kDa_periplasmic_antigen"/>
</dbReference>
<dbReference type="InterPro" id="IPR007497">
    <property type="entry name" value="SIMPL/DUF541"/>
</dbReference>
<reference evidence="2" key="1">
    <citation type="journal article" date="2017" name="ISME J.">
        <title>Energy and carbon metabolisms in a deep terrestrial subsurface fluid microbial community.</title>
        <authorList>
            <person name="Momper L."/>
            <person name="Jungbluth S.P."/>
            <person name="Lee M.D."/>
            <person name="Amend J.P."/>
        </authorList>
    </citation>
    <scope>NUCLEOTIDE SEQUENCE [LARGE SCALE GENOMIC DNA]</scope>
    <source>
        <strain evidence="2">SURF_17</strain>
    </source>
</reference>
<dbReference type="PANTHER" id="PTHR34387">
    <property type="entry name" value="SLR1258 PROTEIN"/>
    <property type="match status" value="1"/>
</dbReference>
<evidence type="ECO:0000256" key="1">
    <source>
        <dbReference type="SAM" id="Phobius"/>
    </source>
</evidence>
<dbReference type="PIRSF" id="PIRSF029033">
    <property type="entry name" value="UCP029033"/>
    <property type="match status" value="1"/>
</dbReference>
<evidence type="ECO:0000313" key="2">
    <source>
        <dbReference type="EMBL" id="RJP68711.1"/>
    </source>
</evidence>
<keyword evidence="1" id="KW-1133">Transmembrane helix</keyword>
<reference evidence="2" key="2">
    <citation type="submission" date="2018-03" db="EMBL/GenBank/DDBJ databases">
        <authorList>
            <person name="Momper L."/>
        </authorList>
    </citation>
    <scope>NUCLEOTIDE SEQUENCE</scope>
    <source>
        <strain evidence="2">SURF_17</strain>
    </source>
</reference>
<dbReference type="GO" id="GO:0006974">
    <property type="term" value="P:DNA damage response"/>
    <property type="evidence" value="ECO:0007669"/>
    <property type="project" value="TreeGrafter"/>
</dbReference>
<dbReference type="Gene3D" id="3.30.70.2970">
    <property type="entry name" value="Protein of unknown function (DUF541), domain 2"/>
    <property type="match status" value="1"/>
</dbReference>
<comment type="caution">
    <text evidence="2">The sequence shown here is derived from an EMBL/GenBank/DDBJ whole genome shotgun (WGS) entry which is preliminary data.</text>
</comment>
<feature type="transmembrane region" description="Helical" evidence="1">
    <location>
        <begin position="6"/>
        <end position="32"/>
    </location>
</feature>
<dbReference type="PANTHER" id="PTHR34387:SF2">
    <property type="entry name" value="SLR1258 PROTEIN"/>
    <property type="match status" value="1"/>
</dbReference>
<sequence length="240" mass="27017">MKNNSFAASAVLGLSIGLGIVIAGFFLASALYKVRAAERYVTVKGFSERDVDADLAIWPVTFKETDNDLLKLQRKIDTNRKEIREFLLKEGFSEEDISESPVSITDFQTQAYIQDREKLPYRYLAQATLMLRSSNVPLVKQVMEKSGELVSKGIVLVTEEYGQRAEFIFTGLSAIKPEMVALATKDARRAAEQFAKDSGSKVGAIRKAHQGLFSIEDRDRYSPDRKQVRVVTTVEYFLEK</sequence>
<proteinExistence type="predicted"/>
<keyword evidence="1" id="KW-0812">Transmembrane</keyword>
<dbReference type="EMBL" id="QZKI01000089">
    <property type="protein sequence ID" value="RJP68711.1"/>
    <property type="molecule type" value="Genomic_DNA"/>
</dbReference>
<name>A0A419EW15_9BACT</name>
<protein>
    <submittedName>
        <fullName evidence="2">SIMPL domain-containing protein</fullName>
    </submittedName>
</protein>
<organism evidence="2">
    <name type="scientific">Candidatus Abyssobacteria bacterium SURF_17</name>
    <dbReference type="NCBI Taxonomy" id="2093361"/>
    <lineage>
        <taxon>Bacteria</taxon>
        <taxon>Pseudomonadati</taxon>
        <taxon>Candidatus Hydrogenedentota</taxon>
        <taxon>Candidatus Abyssobacteria</taxon>
    </lineage>
</organism>
<dbReference type="InterPro" id="IPR016907">
    <property type="entry name" value="UCP029033"/>
</dbReference>
<accession>A0A419EW15</accession>
<dbReference type="Gene3D" id="3.30.110.170">
    <property type="entry name" value="Protein of unknown function (DUF541), domain 1"/>
    <property type="match status" value="1"/>
</dbReference>
<dbReference type="Pfam" id="PF04402">
    <property type="entry name" value="SIMPL"/>
    <property type="match status" value="1"/>
</dbReference>
<keyword evidence="1" id="KW-0472">Membrane</keyword>